<accession>A0A096CBX6</accession>
<dbReference type="RefSeq" id="WP_036868712.1">
    <property type="nucleotide sequence ID" value="NZ_JRNQ01000107.1"/>
</dbReference>
<comment type="caution">
    <text evidence="1">The sequence shown here is derived from an EMBL/GenBank/DDBJ whole genome shotgun (WGS) entry which is preliminary data.</text>
</comment>
<organism evidence="1 2">
    <name type="scientific">Prevotella bivia DNF00320</name>
    <dbReference type="NCBI Taxonomy" id="1401068"/>
    <lineage>
        <taxon>Bacteria</taxon>
        <taxon>Pseudomonadati</taxon>
        <taxon>Bacteroidota</taxon>
        <taxon>Bacteroidia</taxon>
        <taxon>Bacteroidales</taxon>
        <taxon>Prevotellaceae</taxon>
        <taxon>Prevotella</taxon>
    </lineage>
</organism>
<dbReference type="OrthoDB" id="9865260at2"/>
<protein>
    <submittedName>
        <fullName evidence="1">Uncharacterized protein</fullName>
    </submittedName>
</protein>
<reference evidence="1 2" key="1">
    <citation type="submission" date="2014-07" db="EMBL/GenBank/DDBJ databases">
        <authorList>
            <person name="McCorrison J."/>
            <person name="Sanka R."/>
            <person name="Torralba M."/>
            <person name="Gillis M."/>
            <person name="Haft D.H."/>
            <person name="Methe B."/>
            <person name="Sutton G."/>
            <person name="Nelson K.E."/>
        </authorList>
    </citation>
    <scope>NUCLEOTIDE SEQUENCE [LARGE SCALE GENOMIC DNA]</scope>
    <source>
        <strain evidence="1 2">DNF00320</strain>
    </source>
</reference>
<dbReference type="AlphaFoldDB" id="A0A096CBX6"/>
<dbReference type="Proteomes" id="UP000029525">
    <property type="component" value="Unassembled WGS sequence"/>
</dbReference>
<name>A0A096CBX6_9BACT</name>
<gene>
    <name evidence="1" type="ORF">HMPREF0647_10780</name>
</gene>
<evidence type="ECO:0000313" key="1">
    <source>
        <dbReference type="EMBL" id="KGF42744.1"/>
    </source>
</evidence>
<sequence>MKTDLEKKSYSIVSFGYHANRIMKKWANSFPTFSSENLPYNYIILTDDADTYASVIDEKLKGYNSLFQSVYIIDFNEHADHKRHSQHWDYYNILLHRHESIDDAADKLLRFIHQHLIGLISFDTEDWEWLLKKDIFLSAVQQNNHYSFSNWSKEGDDKASLIGINHPNPFSISAIDKEELLPLVGGSLYRLQYFRYSVSQGNKSMNLLIAYSDRPSCAYDEVDYHGRRSIALVNSINRHYSFRAFGKHAQWALAQMYPSEEDIMFPFEFILTDGDRKDRKTISKLCQSNHDKGITTYIVVLGNKETAGLYAEMADEVVVADDVYSAGYDIENIMKRWKKDANFLYY</sequence>
<proteinExistence type="predicted"/>
<dbReference type="EMBL" id="JRNQ01000107">
    <property type="protein sequence ID" value="KGF42744.1"/>
    <property type="molecule type" value="Genomic_DNA"/>
</dbReference>
<evidence type="ECO:0000313" key="2">
    <source>
        <dbReference type="Proteomes" id="UP000029525"/>
    </source>
</evidence>